<dbReference type="EMBL" id="NRSG01000011">
    <property type="protein sequence ID" value="MBK1657161.1"/>
    <property type="molecule type" value="Genomic_DNA"/>
</dbReference>
<keyword evidence="2" id="KW-0560">Oxidoreductase</keyword>
<comment type="caution">
    <text evidence="4">The sequence shown here is derived from an EMBL/GenBank/DDBJ whole genome shotgun (WGS) entry which is preliminary data.</text>
</comment>
<dbReference type="InterPro" id="IPR057326">
    <property type="entry name" value="KR_dom"/>
</dbReference>
<organism evidence="4 5">
    <name type="scientific">Paracraurococcus ruber</name>
    <dbReference type="NCBI Taxonomy" id="77675"/>
    <lineage>
        <taxon>Bacteria</taxon>
        <taxon>Pseudomonadati</taxon>
        <taxon>Pseudomonadota</taxon>
        <taxon>Alphaproteobacteria</taxon>
        <taxon>Acetobacterales</taxon>
        <taxon>Roseomonadaceae</taxon>
        <taxon>Paracraurococcus</taxon>
    </lineage>
</organism>
<sequence length="248" mass="25643">MTEELAGRRILVVGAGSGIGLATARLAAARGARLAATVLTAAERAALSAEIPGIACEPYDVTDRDRLQPVLDGLAARLGGFDAVVYCAGIALRTDYGAMTDAQWDRLMEINLTGGARVLRAVLPVLQQSRDTPGFVVISSQLGTVGFRAGAAYAASKWALNGLVASVALEYAPLGVRVNAVGPGPTDTPLTAPSLSNPVVRAEMTAAIPMGRYGQPPEIAEVILFLASARASFVTGQCWCVDGGYTAR</sequence>
<evidence type="ECO:0000259" key="3">
    <source>
        <dbReference type="SMART" id="SM00822"/>
    </source>
</evidence>
<gene>
    <name evidence="4" type="ORF">CKO45_02820</name>
</gene>
<dbReference type="Proteomes" id="UP000697995">
    <property type="component" value="Unassembled WGS sequence"/>
</dbReference>
<dbReference type="InterPro" id="IPR002347">
    <property type="entry name" value="SDR_fam"/>
</dbReference>
<comment type="similarity">
    <text evidence="1">Belongs to the short-chain dehydrogenases/reductases (SDR) family.</text>
</comment>
<dbReference type="PROSITE" id="PS00061">
    <property type="entry name" value="ADH_SHORT"/>
    <property type="match status" value="1"/>
</dbReference>
<accession>A0ABS1CRS8</accession>
<dbReference type="InterPro" id="IPR051122">
    <property type="entry name" value="SDR_DHRS6-like"/>
</dbReference>
<feature type="domain" description="Ketoreductase" evidence="3">
    <location>
        <begin position="8"/>
        <end position="184"/>
    </location>
</feature>
<dbReference type="SMART" id="SM00822">
    <property type="entry name" value="PKS_KR"/>
    <property type="match status" value="1"/>
</dbReference>
<dbReference type="RefSeq" id="WP_133219894.1">
    <property type="nucleotide sequence ID" value="NZ_NRSG01000011.1"/>
</dbReference>
<dbReference type="Gene3D" id="3.40.50.720">
    <property type="entry name" value="NAD(P)-binding Rossmann-like Domain"/>
    <property type="match status" value="1"/>
</dbReference>
<dbReference type="CDD" id="cd05233">
    <property type="entry name" value="SDR_c"/>
    <property type="match status" value="1"/>
</dbReference>
<dbReference type="PANTHER" id="PTHR43477">
    <property type="entry name" value="DIHYDROANTICAPSIN 7-DEHYDROGENASE"/>
    <property type="match status" value="1"/>
</dbReference>
<dbReference type="PRINTS" id="PR00081">
    <property type="entry name" value="GDHRDH"/>
</dbReference>
<evidence type="ECO:0000256" key="1">
    <source>
        <dbReference type="ARBA" id="ARBA00006484"/>
    </source>
</evidence>
<dbReference type="PANTHER" id="PTHR43477:SF1">
    <property type="entry name" value="DIHYDROANTICAPSIN 7-DEHYDROGENASE"/>
    <property type="match status" value="1"/>
</dbReference>
<dbReference type="InterPro" id="IPR020904">
    <property type="entry name" value="Sc_DH/Rdtase_CS"/>
</dbReference>
<dbReference type="InterPro" id="IPR036291">
    <property type="entry name" value="NAD(P)-bd_dom_sf"/>
</dbReference>
<evidence type="ECO:0000256" key="2">
    <source>
        <dbReference type="ARBA" id="ARBA00023002"/>
    </source>
</evidence>
<protein>
    <recommendedName>
        <fullName evidence="3">Ketoreductase domain-containing protein</fullName>
    </recommendedName>
</protein>
<reference evidence="4 5" key="1">
    <citation type="journal article" date="2020" name="Microorganisms">
        <title>Osmotic Adaptation and Compatible Solute Biosynthesis of Phototrophic Bacteria as Revealed from Genome Analyses.</title>
        <authorList>
            <person name="Imhoff J.F."/>
            <person name="Rahn T."/>
            <person name="Kunzel S."/>
            <person name="Keller A."/>
            <person name="Neulinger S.C."/>
        </authorList>
    </citation>
    <scope>NUCLEOTIDE SEQUENCE [LARGE SCALE GENOMIC DNA]</scope>
    <source>
        <strain evidence="4 5">DSM 15382</strain>
    </source>
</reference>
<evidence type="ECO:0000313" key="4">
    <source>
        <dbReference type="EMBL" id="MBK1657161.1"/>
    </source>
</evidence>
<proteinExistence type="inferred from homology"/>
<keyword evidence="5" id="KW-1185">Reference proteome</keyword>
<dbReference type="Pfam" id="PF13561">
    <property type="entry name" value="adh_short_C2"/>
    <property type="match status" value="1"/>
</dbReference>
<dbReference type="SUPFAM" id="SSF51735">
    <property type="entry name" value="NAD(P)-binding Rossmann-fold domains"/>
    <property type="match status" value="1"/>
</dbReference>
<evidence type="ECO:0000313" key="5">
    <source>
        <dbReference type="Proteomes" id="UP000697995"/>
    </source>
</evidence>
<name>A0ABS1CRS8_9PROT</name>